<sequence length="64" mass="7213">MEFSLGKNSSTTVEQIAKQLNMTEEDVMKNALALMALYATIKTEKLGRLVLEEENGNIRELIIK</sequence>
<protein>
    <submittedName>
        <fullName evidence="1">RNA polymerase sigma factor</fullName>
    </submittedName>
</protein>
<dbReference type="AlphaFoldDB" id="A0A401ICH7"/>
<accession>A0A401ICH7</accession>
<dbReference type="RefSeq" id="WP_124973209.1">
    <property type="nucleotide sequence ID" value="NZ_BDQK01000001.1"/>
</dbReference>
<proteinExistence type="predicted"/>
<name>A0A401ICH7_APHSA</name>
<dbReference type="Proteomes" id="UP000287247">
    <property type="component" value="Unassembled WGS sequence"/>
</dbReference>
<evidence type="ECO:0000313" key="2">
    <source>
        <dbReference type="Proteomes" id="UP000287247"/>
    </source>
</evidence>
<gene>
    <name evidence="1" type="ORF">AsFPU1_0390</name>
</gene>
<evidence type="ECO:0000313" key="1">
    <source>
        <dbReference type="EMBL" id="GBF78998.1"/>
    </source>
</evidence>
<comment type="caution">
    <text evidence="1">The sequence shown here is derived from an EMBL/GenBank/DDBJ whole genome shotgun (WGS) entry which is preliminary data.</text>
</comment>
<organism evidence="1 2">
    <name type="scientific">Aphanothece sacrum FPU1</name>
    <dbReference type="NCBI Taxonomy" id="1920663"/>
    <lineage>
        <taxon>Bacteria</taxon>
        <taxon>Bacillati</taxon>
        <taxon>Cyanobacteriota</taxon>
        <taxon>Cyanophyceae</taxon>
        <taxon>Oscillatoriophycideae</taxon>
        <taxon>Chroococcales</taxon>
        <taxon>Aphanothecaceae</taxon>
        <taxon>Aphanothece</taxon>
    </lineage>
</organism>
<dbReference type="EMBL" id="BDQK01000001">
    <property type="protein sequence ID" value="GBF78998.1"/>
    <property type="molecule type" value="Genomic_DNA"/>
</dbReference>
<reference evidence="2" key="1">
    <citation type="submission" date="2017-05" db="EMBL/GenBank/DDBJ databases">
        <title>Physiological properties and genetic analysis related to exopolysaccharide production of fresh-water unicellular cyanobacterium Aphanothece sacrum, Suizenji Nori, that has been cultured as a food source in Japan.</title>
        <authorList>
            <person name="Kanesaki Y."/>
            <person name="Yoshikawa S."/>
            <person name="Ohki K."/>
        </authorList>
    </citation>
    <scope>NUCLEOTIDE SEQUENCE [LARGE SCALE GENOMIC DNA]</scope>
    <source>
        <strain evidence="2">FPU1</strain>
    </source>
</reference>
<keyword evidence="2" id="KW-1185">Reference proteome</keyword>